<protein>
    <recommendedName>
        <fullName evidence="4">t-SNARE coiled-coil homology domain-containing protein</fullName>
    </recommendedName>
</protein>
<evidence type="ECO:0000313" key="2">
    <source>
        <dbReference type="EMBL" id="CAK0887311.1"/>
    </source>
</evidence>
<proteinExistence type="predicted"/>
<feature type="compositionally biased region" description="Pro residues" evidence="1">
    <location>
        <begin position="100"/>
        <end position="110"/>
    </location>
</feature>
<name>A0ABN9WL77_9DINO</name>
<reference evidence="2" key="1">
    <citation type="submission" date="2023-10" db="EMBL/GenBank/DDBJ databases">
        <authorList>
            <person name="Chen Y."/>
            <person name="Shah S."/>
            <person name="Dougan E. K."/>
            <person name="Thang M."/>
            <person name="Chan C."/>
        </authorList>
    </citation>
    <scope>NUCLEOTIDE SEQUENCE [LARGE SCALE GENOMIC DNA]</scope>
</reference>
<feature type="compositionally biased region" description="Polar residues" evidence="1">
    <location>
        <begin position="84"/>
        <end position="96"/>
    </location>
</feature>
<evidence type="ECO:0000256" key="1">
    <source>
        <dbReference type="SAM" id="MobiDB-lite"/>
    </source>
</evidence>
<sequence length="170" mass="18690">MLEDKQETVVHRQAVIFQEALNIEDAILEQTSALGRVEEPMDALQARDANREAKSQSQSQAIRRAQTIRPPGVSPANPDPKYQASGSRPDSGIQNTRPPLAQPPEPPQPRPRQRGPRTMQRCAPPAPRAAETQQIAQHTQQCFCCNSWQRAATGADGLIEVTSENAVSCY</sequence>
<evidence type="ECO:0000313" key="3">
    <source>
        <dbReference type="Proteomes" id="UP001189429"/>
    </source>
</evidence>
<dbReference type="Proteomes" id="UP001189429">
    <property type="component" value="Unassembled WGS sequence"/>
</dbReference>
<gene>
    <name evidence="2" type="ORF">PCOR1329_LOCUS68407</name>
</gene>
<dbReference type="EMBL" id="CAUYUJ010018924">
    <property type="protein sequence ID" value="CAK0887311.1"/>
    <property type="molecule type" value="Genomic_DNA"/>
</dbReference>
<keyword evidence="3" id="KW-1185">Reference proteome</keyword>
<organism evidence="2 3">
    <name type="scientific">Prorocentrum cordatum</name>
    <dbReference type="NCBI Taxonomy" id="2364126"/>
    <lineage>
        <taxon>Eukaryota</taxon>
        <taxon>Sar</taxon>
        <taxon>Alveolata</taxon>
        <taxon>Dinophyceae</taxon>
        <taxon>Prorocentrales</taxon>
        <taxon>Prorocentraceae</taxon>
        <taxon>Prorocentrum</taxon>
    </lineage>
</organism>
<accession>A0ABN9WL77</accession>
<evidence type="ECO:0008006" key="4">
    <source>
        <dbReference type="Google" id="ProtNLM"/>
    </source>
</evidence>
<feature type="region of interest" description="Disordered" evidence="1">
    <location>
        <begin position="39"/>
        <end position="133"/>
    </location>
</feature>
<comment type="caution">
    <text evidence="2">The sequence shown here is derived from an EMBL/GenBank/DDBJ whole genome shotgun (WGS) entry which is preliminary data.</text>
</comment>